<dbReference type="InterPro" id="IPR029063">
    <property type="entry name" value="SAM-dependent_MTases_sf"/>
</dbReference>
<dbReference type="Proteomes" id="UP000203589">
    <property type="component" value="Chromosome"/>
</dbReference>
<keyword evidence="3" id="KW-0808">Transferase</keyword>
<sequence length="651" mass="71194">MCLALVWRIPGAGSSGSHDACFPFTSLDEGSGATIVVNIILTQTGGTKIGTKKTKYGQAVMQDTLTTVTCRGVAVPASPFLTETRQRRMAEERYEADEIAGALAVVRPGDRVLELGAGLGVVGAVIAKNANPKAVLSFEANPDLIPHIRALHDLNGLQDRIELRNQVLMSAPERPDTRTFYLRNSFLGSSLVDADNRQTRPVEVPTASFDAVIEEFRPDVLIMDIEGGELEFLEHATLKGIRAVVVEFHPTVYGAGGTRTCKDRLRSMGFRKSEDVSTRHVWTCTRNLVRMEPPNPVGGWSCQIARLKNPVVVPPTHRSHVQPLGVLTAEGQVVPHAATWRAARLLTPPPARPLQAERLPGRWLWGGVLWRYFPHFVTESVTRLWALEHIDSSRFDGILFTPKNPANTEPLPAFHREFLSLMGCDLPIHEARVPCIPDQLIVPGQGFGLGEISRGTDRFIEAVALRFGQSVAPEGSDKLYISRSRLGTGKGALLGEARLEAYLAAEGYEIFHPQAHSLTEQVARYKAAKQIVAAEGSSLHFLAFVARPDQQVAMILRRRSGATQHISTHLESFSGRAPLWIETLRRAWMPAGQVRKRLAVGEPDFAAVQAALLGSGFVAPGPVWEQPGEDEVRALLGPDFELLDEGSRLAG</sequence>
<evidence type="ECO:0000259" key="1">
    <source>
        <dbReference type="Pfam" id="PF04577"/>
    </source>
</evidence>
<evidence type="ECO:0000313" key="4">
    <source>
        <dbReference type="Proteomes" id="UP000203589"/>
    </source>
</evidence>
<dbReference type="KEGG" id="aht:ANTHELSMS3_02246"/>
<keyword evidence="3" id="KW-0489">Methyltransferase</keyword>
<dbReference type="GO" id="GO:0016757">
    <property type="term" value="F:glycosyltransferase activity"/>
    <property type="evidence" value="ECO:0007669"/>
    <property type="project" value="InterPro"/>
</dbReference>
<dbReference type="CDD" id="cd02440">
    <property type="entry name" value="AdoMet_MTases"/>
    <property type="match status" value="1"/>
</dbReference>
<proteinExistence type="predicted"/>
<dbReference type="Pfam" id="PF04577">
    <property type="entry name" value="Glyco_transf_61"/>
    <property type="match status" value="1"/>
</dbReference>
<dbReference type="GO" id="GO:0032259">
    <property type="term" value="P:methylation"/>
    <property type="evidence" value="ECO:0007669"/>
    <property type="project" value="UniProtKB-KW"/>
</dbReference>
<reference evidence="3 4" key="1">
    <citation type="submission" date="2017-07" db="EMBL/GenBank/DDBJ databases">
        <title>Genome Sequence of Antarctobacter heliothermus Strain SMS3 Isolated from a culture of the Diatom Skeletonema marinoi.</title>
        <authorList>
            <person name="Topel M."/>
            <person name="Pinder M.I.M."/>
            <person name="Johansson O.N."/>
            <person name="Kourtchenko O."/>
            <person name="Godhe A."/>
            <person name="Clarke A.K."/>
        </authorList>
    </citation>
    <scope>NUCLEOTIDE SEQUENCE [LARGE SCALE GENOMIC DNA]</scope>
    <source>
        <strain evidence="3 4">SMS3</strain>
    </source>
</reference>
<protein>
    <submittedName>
        <fullName evidence="3">FkbM family methyltransferase</fullName>
    </submittedName>
</protein>
<feature type="domain" description="Glycosyltransferase 61 catalytic" evidence="1">
    <location>
        <begin position="373"/>
        <end position="549"/>
    </location>
</feature>
<evidence type="ECO:0000259" key="2">
    <source>
        <dbReference type="Pfam" id="PF05050"/>
    </source>
</evidence>
<dbReference type="NCBIfam" id="TIGR01444">
    <property type="entry name" value="fkbM_fam"/>
    <property type="match status" value="1"/>
</dbReference>
<accession>A0A222E3Y4</accession>
<gene>
    <name evidence="3" type="ORF">ANTHELSMS3_02246</name>
</gene>
<dbReference type="SUPFAM" id="SSF53335">
    <property type="entry name" value="S-adenosyl-L-methionine-dependent methyltransferases"/>
    <property type="match status" value="1"/>
</dbReference>
<dbReference type="Pfam" id="PF05050">
    <property type="entry name" value="Methyltransf_21"/>
    <property type="match status" value="1"/>
</dbReference>
<name>A0A222E3Y4_9RHOB</name>
<dbReference type="InterPro" id="IPR006342">
    <property type="entry name" value="FkbM_mtfrase"/>
</dbReference>
<organism evidence="3 4">
    <name type="scientific">Antarctobacter heliothermus</name>
    <dbReference type="NCBI Taxonomy" id="74033"/>
    <lineage>
        <taxon>Bacteria</taxon>
        <taxon>Pseudomonadati</taxon>
        <taxon>Pseudomonadota</taxon>
        <taxon>Alphaproteobacteria</taxon>
        <taxon>Rhodobacterales</taxon>
        <taxon>Roseobacteraceae</taxon>
        <taxon>Antarctobacter</taxon>
    </lineage>
</organism>
<keyword evidence="4" id="KW-1185">Reference proteome</keyword>
<dbReference type="GO" id="GO:0008168">
    <property type="term" value="F:methyltransferase activity"/>
    <property type="evidence" value="ECO:0007669"/>
    <property type="project" value="UniProtKB-KW"/>
</dbReference>
<dbReference type="AlphaFoldDB" id="A0A222E3Y4"/>
<dbReference type="Gene3D" id="3.40.50.150">
    <property type="entry name" value="Vaccinia Virus protein VP39"/>
    <property type="match status" value="1"/>
</dbReference>
<dbReference type="EMBL" id="CP022540">
    <property type="protein sequence ID" value="ASP20924.1"/>
    <property type="molecule type" value="Genomic_DNA"/>
</dbReference>
<dbReference type="InterPro" id="IPR049625">
    <property type="entry name" value="Glyco_transf_61_cat"/>
</dbReference>
<evidence type="ECO:0000313" key="3">
    <source>
        <dbReference type="EMBL" id="ASP20924.1"/>
    </source>
</evidence>
<feature type="domain" description="Methyltransferase FkbM" evidence="2">
    <location>
        <begin position="124"/>
        <end position="254"/>
    </location>
</feature>